<feature type="domain" description="DUF7918" evidence="1">
    <location>
        <begin position="13"/>
        <end position="256"/>
    </location>
</feature>
<evidence type="ECO:0000313" key="3">
    <source>
        <dbReference type="Proteomes" id="UP001303115"/>
    </source>
</evidence>
<proteinExistence type="predicted"/>
<organism evidence="2 3">
    <name type="scientific">Parachaetomium inaequale</name>
    <dbReference type="NCBI Taxonomy" id="2588326"/>
    <lineage>
        <taxon>Eukaryota</taxon>
        <taxon>Fungi</taxon>
        <taxon>Dikarya</taxon>
        <taxon>Ascomycota</taxon>
        <taxon>Pezizomycotina</taxon>
        <taxon>Sordariomycetes</taxon>
        <taxon>Sordariomycetidae</taxon>
        <taxon>Sordariales</taxon>
        <taxon>Chaetomiaceae</taxon>
        <taxon>Parachaetomium</taxon>
    </lineage>
</organism>
<dbReference type="Pfam" id="PF25534">
    <property type="entry name" value="DUF7918"/>
    <property type="match status" value="1"/>
</dbReference>
<dbReference type="EMBL" id="MU854413">
    <property type="protein sequence ID" value="KAK4038983.1"/>
    <property type="molecule type" value="Genomic_DNA"/>
</dbReference>
<dbReference type="InterPro" id="IPR057678">
    <property type="entry name" value="DUF7918"/>
</dbReference>
<evidence type="ECO:0000313" key="2">
    <source>
        <dbReference type="EMBL" id="KAK4038983.1"/>
    </source>
</evidence>
<gene>
    <name evidence="2" type="ORF">C8A01DRAFT_37033</name>
</gene>
<sequence length="332" mass="37314">MAIIPSLPGLIAVIKVNGAIAEEYENPNGEEKPPMTRDDFDLPATHGEALPYIVKYIEAKPSAPYEFHVTKMSHFRGRGHHIASQVSRDGRSLTLRHEPDDILSGQPQPWISIDKGYYSGNPTSGYETHFFQFAAFNIVETDRLTSEALDRQMSVAQRCGTLKVSLFNMQKSGIDNSPVTGTKQLQHHPHAADLAEEAAKGKAVDCFTAYTTKPMVGTPSKRPIGKYTDGKKRPFAVFEFRYRTREGLMREGAIPRPSIAEQVEGMSNDEIRQRLTQVMEANERSATVSPGPKDTRRIKREAEEEICDDEFMARYKARRLDNVRLEVDLSDD</sequence>
<keyword evidence="3" id="KW-1185">Reference proteome</keyword>
<dbReference type="PANTHER" id="PTHR36223:SF1">
    <property type="entry name" value="TRANSCRIPTION ELONGATION FACTOR EAF N-TERMINAL DOMAIN-CONTAINING PROTEIN"/>
    <property type="match status" value="1"/>
</dbReference>
<accession>A0AAN6PF71</accession>
<comment type="caution">
    <text evidence="2">The sequence shown here is derived from an EMBL/GenBank/DDBJ whole genome shotgun (WGS) entry which is preliminary data.</text>
</comment>
<dbReference type="PANTHER" id="PTHR36223">
    <property type="entry name" value="BETA-LACTAMASE-TYPE TRANSPEPTIDASE FOLD DOMAIN CONTAINING PROTEIN"/>
    <property type="match status" value="1"/>
</dbReference>
<reference evidence="3" key="1">
    <citation type="journal article" date="2023" name="Mol. Phylogenet. Evol.">
        <title>Genome-scale phylogeny and comparative genomics of the fungal order Sordariales.</title>
        <authorList>
            <person name="Hensen N."/>
            <person name="Bonometti L."/>
            <person name="Westerberg I."/>
            <person name="Brannstrom I.O."/>
            <person name="Guillou S."/>
            <person name="Cros-Aarteil S."/>
            <person name="Calhoun S."/>
            <person name="Haridas S."/>
            <person name="Kuo A."/>
            <person name="Mondo S."/>
            <person name="Pangilinan J."/>
            <person name="Riley R."/>
            <person name="LaButti K."/>
            <person name="Andreopoulos B."/>
            <person name="Lipzen A."/>
            <person name="Chen C."/>
            <person name="Yan M."/>
            <person name="Daum C."/>
            <person name="Ng V."/>
            <person name="Clum A."/>
            <person name="Steindorff A."/>
            <person name="Ohm R.A."/>
            <person name="Martin F."/>
            <person name="Silar P."/>
            <person name="Natvig D.O."/>
            <person name="Lalanne C."/>
            <person name="Gautier V."/>
            <person name="Ament-Velasquez S.L."/>
            <person name="Kruys A."/>
            <person name="Hutchinson M.I."/>
            <person name="Powell A.J."/>
            <person name="Barry K."/>
            <person name="Miller A.N."/>
            <person name="Grigoriev I.V."/>
            <person name="Debuchy R."/>
            <person name="Gladieux P."/>
            <person name="Hiltunen Thoren M."/>
            <person name="Johannesson H."/>
        </authorList>
    </citation>
    <scope>NUCLEOTIDE SEQUENCE [LARGE SCALE GENOMIC DNA]</scope>
    <source>
        <strain evidence="3">CBS 284.82</strain>
    </source>
</reference>
<protein>
    <recommendedName>
        <fullName evidence="1">DUF7918 domain-containing protein</fullName>
    </recommendedName>
</protein>
<dbReference type="Proteomes" id="UP001303115">
    <property type="component" value="Unassembled WGS sequence"/>
</dbReference>
<evidence type="ECO:0000259" key="1">
    <source>
        <dbReference type="Pfam" id="PF25534"/>
    </source>
</evidence>
<dbReference type="AlphaFoldDB" id="A0AAN6PF71"/>
<name>A0AAN6PF71_9PEZI</name>